<dbReference type="InterPro" id="IPR007685">
    <property type="entry name" value="RelA_SpoT"/>
</dbReference>
<evidence type="ECO:0000259" key="5">
    <source>
        <dbReference type="PROSITE" id="PS51671"/>
    </source>
</evidence>
<dbReference type="PANTHER" id="PTHR21262:SF31">
    <property type="entry name" value="GTP PYROPHOSPHOKINASE"/>
    <property type="match status" value="1"/>
</dbReference>
<comment type="pathway">
    <text evidence="1">Purine metabolism.</text>
</comment>
<dbReference type="AlphaFoldDB" id="A0A2K9BZ13"/>
<evidence type="ECO:0000256" key="3">
    <source>
        <dbReference type="ARBA" id="ARBA00056789"/>
    </source>
</evidence>
<dbReference type="Gene3D" id="3.30.70.260">
    <property type="match status" value="1"/>
</dbReference>
<dbReference type="InterPro" id="IPR003607">
    <property type="entry name" value="HD/PDEase_dom"/>
</dbReference>
<dbReference type="GO" id="GO:0015969">
    <property type="term" value="P:guanosine tetraphosphate metabolic process"/>
    <property type="evidence" value="ECO:0007669"/>
    <property type="project" value="InterPro"/>
</dbReference>
<dbReference type="Gene3D" id="3.30.460.10">
    <property type="entry name" value="Beta Polymerase, domain 2"/>
    <property type="match status" value="1"/>
</dbReference>
<dbReference type="CDD" id="cd00077">
    <property type="entry name" value="HDc"/>
    <property type="match status" value="1"/>
</dbReference>
<dbReference type="InterPro" id="IPR012675">
    <property type="entry name" value="Beta-grasp_dom_sf"/>
</dbReference>
<dbReference type="Gene3D" id="3.10.20.30">
    <property type="match status" value="1"/>
</dbReference>
<comment type="similarity">
    <text evidence="4">Belongs to the relA/spoT family.</text>
</comment>
<dbReference type="NCBIfam" id="TIGR00691">
    <property type="entry name" value="spoT_relA"/>
    <property type="match status" value="1"/>
</dbReference>
<dbReference type="Pfam" id="PF13291">
    <property type="entry name" value="ACT_4"/>
    <property type="match status" value="1"/>
</dbReference>
<dbReference type="InterPro" id="IPR033655">
    <property type="entry name" value="TGS_RelA/SpoT"/>
</dbReference>
<dbReference type="PROSITE" id="PS51831">
    <property type="entry name" value="HD"/>
    <property type="match status" value="1"/>
</dbReference>
<reference evidence="8 9" key="1">
    <citation type="submission" date="2017-12" db="EMBL/GenBank/DDBJ databases">
        <title>Mesoplasma syrphidae YJS, Complete Genome.</title>
        <authorList>
            <person name="Knight T.F."/>
            <person name="Citino T."/>
            <person name="Rubinstein R."/>
            <person name="Neuschaefer Z."/>
        </authorList>
    </citation>
    <scope>NUCLEOTIDE SEQUENCE [LARGE SCALE GENOMIC DNA]</scope>
    <source>
        <strain evidence="8 9">YJS</strain>
    </source>
</reference>
<evidence type="ECO:0000256" key="4">
    <source>
        <dbReference type="RuleBase" id="RU003847"/>
    </source>
</evidence>
<feature type="domain" description="TGS" evidence="7">
    <location>
        <begin position="419"/>
        <end position="482"/>
    </location>
</feature>
<dbReference type="FunFam" id="3.10.20.30:FF:000002">
    <property type="entry name" value="GTP pyrophosphokinase (RelA/SpoT)"/>
    <property type="match status" value="1"/>
</dbReference>
<dbReference type="Proteomes" id="UP000233419">
    <property type="component" value="Chromosome"/>
</dbReference>
<dbReference type="CDD" id="cd01668">
    <property type="entry name" value="TGS_RSH"/>
    <property type="match status" value="1"/>
</dbReference>
<dbReference type="CDD" id="cd05399">
    <property type="entry name" value="NT_Rel-Spo_like"/>
    <property type="match status" value="1"/>
</dbReference>
<dbReference type="SUPFAM" id="SSF109604">
    <property type="entry name" value="HD-domain/PDEase-like"/>
    <property type="match status" value="1"/>
</dbReference>
<dbReference type="GO" id="GO:0005886">
    <property type="term" value="C:plasma membrane"/>
    <property type="evidence" value="ECO:0007669"/>
    <property type="project" value="TreeGrafter"/>
</dbReference>
<dbReference type="PANTHER" id="PTHR21262">
    <property type="entry name" value="GUANOSINE-3',5'-BIS DIPHOSPHATE 3'-PYROPHOSPHOHYDROLASE"/>
    <property type="match status" value="1"/>
</dbReference>
<evidence type="ECO:0000259" key="7">
    <source>
        <dbReference type="PROSITE" id="PS51880"/>
    </source>
</evidence>
<organism evidence="8 9">
    <name type="scientific">Mesoplasma syrphidae</name>
    <dbReference type="NCBI Taxonomy" id="225999"/>
    <lineage>
        <taxon>Bacteria</taxon>
        <taxon>Bacillati</taxon>
        <taxon>Mycoplasmatota</taxon>
        <taxon>Mollicutes</taxon>
        <taxon>Entomoplasmatales</taxon>
        <taxon>Entomoplasmataceae</taxon>
        <taxon>Mesoplasma</taxon>
    </lineage>
</organism>
<dbReference type="Pfam" id="PF02824">
    <property type="entry name" value="TGS"/>
    <property type="match status" value="1"/>
</dbReference>
<dbReference type="CDD" id="cd04876">
    <property type="entry name" value="ACT_RelA-SpoT"/>
    <property type="match status" value="1"/>
</dbReference>
<dbReference type="OrthoDB" id="9805041at2"/>
<evidence type="ECO:0000313" key="9">
    <source>
        <dbReference type="Proteomes" id="UP000233419"/>
    </source>
</evidence>
<dbReference type="InterPro" id="IPR004811">
    <property type="entry name" value="RelA/Spo_fam"/>
</dbReference>
<dbReference type="GO" id="GO:0016787">
    <property type="term" value="F:hydrolase activity"/>
    <property type="evidence" value="ECO:0007669"/>
    <property type="project" value="UniProtKB-KW"/>
</dbReference>
<comment type="function">
    <text evidence="3">In eubacteria ppGpp (guanosine 3'-diphosphate 5'-diphosphate) is a mediator of the stringent response that coordinates a variety of cellular activities in response to changes in nutritional abundance. This enzyme catalyzes the degradation of ppGpp into GDP. It may also be capable of catalyzing the synthesis of ppGpp.</text>
</comment>
<dbReference type="InterPro" id="IPR012676">
    <property type="entry name" value="TGS-like"/>
</dbReference>
<proteinExistence type="inferred from homology"/>
<feature type="domain" description="ACT" evidence="5">
    <location>
        <begin position="689"/>
        <end position="764"/>
    </location>
</feature>
<dbReference type="InterPro" id="IPR045865">
    <property type="entry name" value="ACT-like_dom_sf"/>
</dbReference>
<dbReference type="Gene3D" id="1.10.3210.10">
    <property type="entry name" value="Hypothetical protein af1432"/>
    <property type="match status" value="1"/>
</dbReference>
<dbReference type="PROSITE" id="PS51671">
    <property type="entry name" value="ACT"/>
    <property type="match status" value="1"/>
</dbReference>
<dbReference type="RefSeq" id="WP_051591849.1">
    <property type="nucleotide sequence ID" value="NZ_CP025257.1"/>
</dbReference>
<dbReference type="SMART" id="SM00954">
    <property type="entry name" value="RelA_SpoT"/>
    <property type="match status" value="1"/>
</dbReference>
<dbReference type="Pfam" id="PF04607">
    <property type="entry name" value="RelA_SpoT"/>
    <property type="match status" value="1"/>
</dbReference>
<evidence type="ECO:0000256" key="2">
    <source>
        <dbReference type="ARBA" id="ARBA00041770"/>
    </source>
</evidence>
<evidence type="ECO:0000256" key="1">
    <source>
        <dbReference type="ARBA" id="ARBA00025704"/>
    </source>
</evidence>
<dbReference type="PROSITE" id="PS51880">
    <property type="entry name" value="TGS"/>
    <property type="match status" value="1"/>
</dbReference>
<dbReference type="FunFam" id="1.10.3210.10:FF:000001">
    <property type="entry name" value="GTP pyrophosphokinase RelA"/>
    <property type="match status" value="1"/>
</dbReference>
<dbReference type="EMBL" id="CP025257">
    <property type="protein sequence ID" value="AUF83608.1"/>
    <property type="molecule type" value="Genomic_DNA"/>
</dbReference>
<protein>
    <recommendedName>
        <fullName evidence="2">Penta-phosphate guanosine-3'-pyrophosphohydrolase</fullName>
    </recommendedName>
</protein>
<dbReference type="InterPro" id="IPR004095">
    <property type="entry name" value="TGS"/>
</dbReference>
<keyword evidence="8" id="KW-0378">Hydrolase</keyword>
<gene>
    <name evidence="8" type="ORF">CXP39_02225</name>
</gene>
<dbReference type="SMART" id="SM00471">
    <property type="entry name" value="HDc"/>
    <property type="match status" value="1"/>
</dbReference>
<name>A0A2K9BZ13_9MOLU</name>
<feature type="domain" description="HD" evidence="6">
    <location>
        <begin position="68"/>
        <end position="167"/>
    </location>
</feature>
<sequence>MAGFVQKKQTKKTYNNILDIIEIREYRQLESELKKYIFNKKELREIEIAYQYAYEKHDGQLRRNGDPYIYHPLSTAYYLAQLKMGPKTIIAGLLHDILEDTPYTVENIEEKFGSEVANLVESVTKVSYFAKENREQLKSEYLRKLYLSMAKDIRVIIIKIADRLHNMLTIRNLPEAKQIIIARETLDIYSAIAHRIGMKNAKSFLEDMSFEVLNPLEYQKTKELMDSDREKRTQNINAIISDIDLYLRKEKHIKLLDIFGRAKTVYSVYRKMNMVGKQFEEINDVLAIRIITKSIDDCYKILGFIHQKYTPLAKRFKDYIATPKNNVYQSLHTTLADNSGSIFEVQIRTEAMDEIAETGAASHWRYKEGEVTDIAKKQKEIDEQIDIFNRILDLDRQTSVDDNSSIKESIENTLKEDLFTASIYVLTPGGAVKTLPYGSTVLDFAYRIHTEVGEKTIGAKINGVFSPINTVLKSGEVVEIKTSSKQEPTHEWLKIVVTAAARNRIKKYLSAKMTDENIKDKKEENRLIAKKVEATINAYINQKDWRWKRKSNDEILESVKKLGFATLEDFLLAQAKGDYTIAEATDLVYIDKNYSKDDEALENIKSKVVNNLDLKNDIVIDGITNIKTSLASCCMPIPYEDVVGYVSKGSGIKVHLKECFNISNPEDQKRLIAVQWNSAVAETHFYTTKICYYGIDRPNLIYDVSKVLTSLKASIINANIATDEKLLTCSGVLTIKIKNSDQLNQIISAIKSIPSINEVERGYKKR</sequence>
<evidence type="ECO:0000313" key="8">
    <source>
        <dbReference type="EMBL" id="AUF83608.1"/>
    </source>
</evidence>
<dbReference type="InterPro" id="IPR043519">
    <property type="entry name" value="NT_sf"/>
</dbReference>
<dbReference type="SUPFAM" id="SSF81271">
    <property type="entry name" value="TGS-like"/>
    <property type="match status" value="1"/>
</dbReference>
<dbReference type="SUPFAM" id="SSF81301">
    <property type="entry name" value="Nucleotidyltransferase"/>
    <property type="match status" value="1"/>
</dbReference>
<dbReference type="InterPro" id="IPR006674">
    <property type="entry name" value="HD_domain"/>
</dbReference>
<dbReference type="SUPFAM" id="SSF55021">
    <property type="entry name" value="ACT-like"/>
    <property type="match status" value="1"/>
</dbReference>
<dbReference type="Pfam" id="PF13328">
    <property type="entry name" value="HD_4"/>
    <property type="match status" value="1"/>
</dbReference>
<dbReference type="InterPro" id="IPR002912">
    <property type="entry name" value="ACT_dom"/>
</dbReference>
<keyword evidence="9" id="KW-1185">Reference proteome</keyword>
<accession>A0A2K9BZ13</accession>
<dbReference type="KEGG" id="msyr:CXP39_02225"/>
<evidence type="ECO:0000259" key="6">
    <source>
        <dbReference type="PROSITE" id="PS51831"/>
    </source>
</evidence>